<dbReference type="Gene3D" id="3.10.10.10">
    <property type="entry name" value="HIV Type 1 Reverse Transcriptase, subunit A, domain 1"/>
    <property type="match status" value="1"/>
</dbReference>
<dbReference type="InterPro" id="IPR043128">
    <property type="entry name" value="Rev_trsase/Diguanyl_cyclase"/>
</dbReference>
<keyword evidence="9" id="KW-1185">Reference proteome</keyword>
<dbReference type="PANTHER" id="PTHR37984:SF5">
    <property type="entry name" value="PROTEIN NYNRIN-LIKE"/>
    <property type="match status" value="1"/>
</dbReference>
<dbReference type="GO" id="GO:0016787">
    <property type="term" value="F:hydrolase activity"/>
    <property type="evidence" value="ECO:0007669"/>
    <property type="project" value="UniProtKB-KW"/>
</dbReference>
<reference evidence="8" key="1">
    <citation type="submission" date="2023-08" db="EMBL/GenBank/DDBJ databases">
        <title>A de novo genome assembly of Solanum verrucosum Schlechtendal, a Mexican diploid species geographically isolated from the other diploid A-genome species in potato relatives.</title>
        <authorList>
            <person name="Hosaka K."/>
        </authorList>
    </citation>
    <scope>NUCLEOTIDE SEQUENCE</scope>
    <source>
        <tissue evidence="8">Young leaves</tissue>
    </source>
</reference>
<dbReference type="GO" id="GO:0003964">
    <property type="term" value="F:RNA-directed DNA polymerase activity"/>
    <property type="evidence" value="ECO:0007669"/>
    <property type="project" value="UniProtKB-KW"/>
</dbReference>
<dbReference type="AlphaFoldDB" id="A0AAF0T7N3"/>
<dbReference type="SUPFAM" id="SSF56672">
    <property type="entry name" value="DNA/RNA polymerases"/>
    <property type="match status" value="1"/>
</dbReference>
<dbReference type="Pfam" id="PF17917">
    <property type="entry name" value="RT_RNaseH"/>
    <property type="match status" value="1"/>
</dbReference>
<keyword evidence="6" id="KW-0695">RNA-directed DNA polymerase</keyword>
<keyword evidence="2" id="KW-0548">Nucleotidyltransferase</keyword>
<keyword evidence="5" id="KW-0378">Hydrolase</keyword>
<dbReference type="Proteomes" id="UP001234989">
    <property type="component" value="Chromosome 1"/>
</dbReference>
<evidence type="ECO:0000259" key="7">
    <source>
        <dbReference type="Pfam" id="PF17917"/>
    </source>
</evidence>
<evidence type="ECO:0000256" key="2">
    <source>
        <dbReference type="ARBA" id="ARBA00022695"/>
    </source>
</evidence>
<dbReference type="GO" id="GO:0004519">
    <property type="term" value="F:endonuclease activity"/>
    <property type="evidence" value="ECO:0007669"/>
    <property type="project" value="UniProtKB-KW"/>
</dbReference>
<evidence type="ECO:0000256" key="6">
    <source>
        <dbReference type="ARBA" id="ARBA00022918"/>
    </source>
</evidence>
<dbReference type="PANTHER" id="PTHR37984">
    <property type="entry name" value="PROTEIN CBG26694"/>
    <property type="match status" value="1"/>
</dbReference>
<evidence type="ECO:0000313" key="8">
    <source>
        <dbReference type="EMBL" id="WMV07809.1"/>
    </source>
</evidence>
<sequence>MASTELKELKEKLKDLLDKDFIRSSFSPWSASVLFVHKNDGSLRMCIDYRQLNKVTIKNKSKDEHVDHLRIVLQVLKDQNLFAKFSKCEFLLRFMGFIGHIVFDKDIVMDPKKTDAVKSWRRPLSPSDIRSFLDLVGYYRRIGLGCVLMQNEKVITYASRQLKIHEKNYPTHDLELMAVVFALKIWRQYLYGVFVDVFTNHKSLQYLFKQKGLNIWQRR</sequence>
<proteinExistence type="predicted"/>
<accession>A0AAF0T7N3</accession>
<protein>
    <recommendedName>
        <fullName evidence="7">Reverse transcriptase RNase H-like domain-containing protein</fullName>
    </recommendedName>
</protein>
<name>A0AAF0T7N3_SOLVR</name>
<feature type="domain" description="Reverse transcriptase RNase H-like" evidence="7">
    <location>
        <begin position="142"/>
        <end position="214"/>
    </location>
</feature>
<keyword evidence="3" id="KW-0540">Nuclease</keyword>
<dbReference type="InterPro" id="IPR041373">
    <property type="entry name" value="RT_RNaseH"/>
</dbReference>
<evidence type="ECO:0000256" key="4">
    <source>
        <dbReference type="ARBA" id="ARBA00022759"/>
    </source>
</evidence>
<evidence type="ECO:0000313" key="9">
    <source>
        <dbReference type="Proteomes" id="UP001234989"/>
    </source>
</evidence>
<organism evidence="8 9">
    <name type="scientific">Solanum verrucosum</name>
    <dbReference type="NCBI Taxonomy" id="315347"/>
    <lineage>
        <taxon>Eukaryota</taxon>
        <taxon>Viridiplantae</taxon>
        <taxon>Streptophyta</taxon>
        <taxon>Embryophyta</taxon>
        <taxon>Tracheophyta</taxon>
        <taxon>Spermatophyta</taxon>
        <taxon>Magnoliopsida</taxon>
        <taxon>eudicotyledons</taxon>
        <taxon>Gunneridae</taxon>
        <taxon>Pentapetalae</taxon>
        <taxon>asterids</taxon>
        <taxon>lamiids</taxon>
        <taxon>Solanales</taxon>
        <taxon>Solanaceae</taxon>
        <taxon>Solanoideae</taxon>
        <taxon>Solaneae</taxon>
        <taxon>Solanum</taxon>
    </lineage>
</organism>
<evidence type="ECO:0000256" key="1">
    <source>
        <dbReference type="ARBA" id="ARBA00022679"/>
    </source>
</evidence>
<dbReference type="Gene3D" id="3.30.70.270">
    <property type="match status" value="1"/>
</dbReference>
<gene>
    <name evidence="8" type="ORF">MTR67_001194</name>
</gene>
<dbReference type="EMBL" id="CP133612">
    <property type="protein sequence ID" value="WMV07809.1"/>
    <property type="molecule type" value="Genomic_DNA"/>
</dbReference>
<dbReference type="InterPro" id="IPR043502">
    <property type="entry name" value="DNA/RNA_pol_sf"/>
</dbReference>
<evidence type="ECO:0000256" key="5">
    <source>
        <dbReference type="ARBA" id="ARBA00022801"/>
    </source>
</evidence>
<keyword evidence="1" id="KW-0808">Transferase</keyword>
<dbReference type="CDD" id="cd09274">
    <property type="entry name" value="RNase_HI_RT_Ty3"/>
    <property type="match status" value="1"/>
</dbReference>
<dbReference type="InterPro" id="IPR050951">
    <property type="entry name" value="Retrovirus_Pol_polyprotein"/>
</dbReference>
<evidence type="ECO:0000256" key="3">
    <source>
        <dbReference type="ARBA" id="ARBA00022722"/>
    </source>
</evidence>
<keyword evidence="4" id="KW-0255">Endonuclease</keyword>